<dbReference type="Pfam" id="PF10119">
    <property type="entry name" value="MethyTransf_Reg"/>
    <property type="match status" value="1"/>
</dbReference>
<feature type="domain" description="Methyltransferase" evidence="2">
    <location>
        <begin position="44"/>
        <end position="155"/>
    </location>
</feature>
<dbReference type="RefSeq" id="WP_353401088.1">
    <property type="nucleotide sequence ID" value="NZ_BAABWU010000012.1"/>
</dbReference>
<feature type="domain" description="Methyltransferase regulatory" evidence="1">
    <location>
        <begin position="220"/>
        <end position="302"/>
    </location>
</feature>
<dbReference type="GO" id="GO:0008168">
    <property type="term" value="F:methyltransferase activity"/>
    <property type="evidence" value="ECO:0007669"/>
    <property type="project" value="UniProtKB-KW"/>
</dbReference>
<name>A0ABQ0ANL0_9RHOB</name>
<proteinExistence type="predicted"/>
<protein>
    <submittedName>
        <fullName evidence="3">Methyltransferase regulatory domain-containing protein</fullName>
    </submittedName>
</protein>
<dbReference type="PANTHER" id="PTHR43861">
    <property type="entry name" value="TRANS-ACONITATE 2-METHYLTRANSFERASE-RELATED"/>
    <property type="match status" value="1"/>
</dbReference>
<dbReference type="SUPFAM" id="SSF53335">
    <property type="entry name" value="S-adenosyl-L-methionine-dependent methyltransferases"/>
    <property type="match status" value="1"/>
</dbReference>
<dbReference type="Gene3D" id="3.40.50.150">
    <property type="entry name" value="Vaccinia Virus protein VP39"/>
    <property type="match status" value="1"/>
</dbReference>
<keyword evidence="4" id="KW-1185">Reference proteome</keyword>
<dbReference type="EMBL" id="BAABWU010000012">
    <property type="protein sequence ID" value="GAA6197460.1"/>
    <property type="molecule type" value="Genomic_DNA"/>
</dbReference>
<accession>A0ABQ0ANL0</accession>
<organism evidence="3 4">
    <name type="scientific">Pseudophaeobacter arcticus</name>
    <dbReference type="NCBI Taxonomy" id="385492"/>
    <lineage>
        <taxon>Bacteria</taxon>
        <taxon>Pseudomonadati</taxon>
        <taxon>Pseudomonadota</taxon>
        <taxon>Alphaproteobacteria</taxon>
        <taxon>Rhodobacterales</taxon>
        <taxon>Paracoccaceae</taxon>
        <taxon>Pseudophaeobacter</taxon>
    </lineage>
</organism>
<reference evidence="3 4" key="1">
    <citation type="submission" date="2024-04" db="EMBL/GenBank/DDBJ databases">
        <title>Draft genome sequence of Pseudophaeobacter arcticus NBRC 116598.</title>
        <authorList>
            <person name="Miyakawa T."/>
            <person name="Kusuya Y."/>
            <person name="Miura T."/>
        </authorList>
    </citation>
    <scope>NUCLEOTIDE SEQUENCE [LARGE SCALE GENOMIC DNA]</scope>
    <source>
        <strain evidence="3 4">SU-CL00105</strain>
    </source>
</reference>
<dbReference type="GO" id="GO:0032259">
    <property type="term" value="P:methylation"/>
    <property type="evidence" value="ECO:0007669"/>
    <property type="project" value="UniProtKB-KW"/>
</dbReference>
<evidence type="ECO:0000259" key="1">
    <source>
        <dbReference type="Pfam" id="PF10119"/>
    </source>
</evidence>
<dbReference type="CDD" id="cd02440">
    <property type="entry name" value="AdoMet_MTases"/>
    <property type="match status" value="1"/>
</dbReference>
<evidence type="ECO:0000259" key="2">
    <source>
        <dbReference type="Pfam" id="PF13847"/>
    </source>
</evidence>
<dbReference type="InterPro" id="IPR018773">
    <property type="entry name" value="MeTrfase_reg_dom_prd"/>
</dbReference>
<dbReference type="Pfam" id="PF13847">
    <property type="entry name" value="Methyltransf_31"/>
    <property type="match status" value="1"/>
</dbReference>
<gene>
    <name evidence="3" type="ORF">NBRC116598_29040</name>
</gene>
<dbReference type="InterPro" id="IPR025714">
    <property type="entry name" value="Methyltranfer_dom"/>
</dbReference>
<evidence type="ECO:0000313" key="4">
    <source>
        <dbReference type="Proteomes" id="UP001441944"/>
    </source>
</evidence>
<keyword evidence="3" id="KW-0489">Methyltransferase</keyword>
<comment type="caution">
    <text evidence="3">The sequence shown here is derived from an EMBL/GenBank/DDBJ whole genome shotgun (WGS) entry which is preliminary data.</text>
</comment>
<sequence length="534" mass="58515">MSDWTSGYVAEVDYTHDFFQEMTPAVMALAATSKGQKHNLTQRDLSYCELGCGQGFTANLLAAANPHIQFHAMDFNPAHIAGARDLAAETDLDNVHFYERSFADFEQEDSLPKQFDIIALHGVMSWVSQENRQYIVQFIRRRLKPGGMVYVSYNSLSGWASVMPLRRILQDRAAQGTGPLEDRIVEALSFAGHLEGAGAKFFKANPIACARLEKSQQMSANYLAHEMFNADWTPFHFADLAGDLSQAKLNFLGSTSILDHVDDICLTPDQTAVLEGESDPVQRENLRDILVNEQFRSDLFIKGGRSHTERGAIGAWFETPLALMQRYSGGPLKLSWRQGEIALDPAQYGPILEALQPGPATVRSLLDQGAFGQMTWGEISRLLRLLAGSGVVAPCLPLDGITERQARCQAFNLAVCKRAEDSETLRFLASPVTGGGLQLDRVELLFLLAYGEGKAQPTDWADLAWSILSAQGQRLQHEGRVLVTPEENLALLQARAAAFAARRMPLCKSLGLIPAAPEAARAATASAHSTVRAA</sequence>
<dbReference type="Proteomes" id="UP001441944">
    <property type="component" value="Unassembled WGS sequence"/>
</dbReference>
<dbReference type="InterPro" id="IPR029063">
    <property type="entry name" value="SAM-dependent_MTases_sf"/>
</dbReference>
<keyword evidence="3" id="KW-0808">Transferase</keyword>
<evidence type="ECO:0000313" key="3">
    <source>
        <dbReference type="EMBL" id="GAA6197460.1"/>
    </source>
</evidence>